<proteinExistence type="inferred from homology"/>
<dbReference type="EMBL" id="MEZK01000014">
    <property type="protein sequence ID" value="OGD62945.1"/>
    <property type="molecule type" value="Genomic_DNA"/>
</dbReference>
<comment type="similarity">
    <text evidence="1">Belongs to the thioredoxin family. DsbA subfamily.</text>
</comment>
<evidence type="ECO:0000256" key="2">
    <source>
        <dbReference type="ARBA" id="ARBA00022729"/>
    </source>
</evidence>
<dbReference type="AlphaFoldDB" id="A0A1F5E6E3"/>
<gene>
    <name evidence="7" type="ORF">A2160_04230</name>
</gene>
<dbReference type="Pfam" id="PF13462">
    <property type="entry name" value="Thioredoxin_4"/>
    <property type="match status" value="2"/>
</dbReference>
<accession>A0A1F5E6E3</accession>
<dbReference type="GO" id="GO:0016491">
    <property type="term" value="F:oxidoreductase activity"/>
    <property type="evidence" value="ECO:0007669"/>
    <property type="project" value="UniProtKB-KW"/>
</dbReference>
<feature type="domain" description="Thioredoxin" evidence="6">
    <location>
        <begin position="42"/>
        <end position="260"/>
    </location>
</feature>
<keyword evidence="2" id="KW-0732">Signal</keyword>
<dbReference type="PANTHER" id="PTHR13887:SF14">
    <property type="entry name" value="DISULFIDE BOND FORMATION PROTEIN D"/>
    <property type="match status" value="1"/>
</dbReference>
<dbReference type="SUPFAM" id="SSF52833">
    <property type="entry name" value="Thioredoxin-like"/>
    <property type="match status" value="1"/>
</dbReference>
<evidence type="ECO:0000256" key="4">
    <source>
        <dbReference type="ARBA" id="ARBA00023157"/>
    </source>
</evidence>
<dbReference type="Gene3D" id="3.40.30.10">
    <property type="entry name" value="Glutaredoxin"/>
    <property type="match status" value="1"/>
</dbReference>
<name>A0A1F5E6E3_9BACT</name>
<evidence type="ECO:0000313" key="8">
    <source>
        <dbReference type="Proteomes" id="UP000177006"/>
    </source>
</evidence>
<dbReference type="PANTHER" id="PTHR13887">
    <property type="entry name" value="GLUTATHIONE S-TRANSFERASE KAPPA"/>
    <property type="match status" value="1"/>
</dbReference>
<keyword evidence="4" id="KW-1015">Disulfide bond</keyword>
<dbReference type="PROSITE" id="PS51352">
    <property type="entry name" value="THIOREDOXIN_2"/>
    <property type="match status" value="1"/>
</dbReference>
<dbReference type="STRING" id="1797457.A2160_04230"/>
<keyword evidence="5" id="KW-0676">Redox-active center</keyword>
<evidence type="ECO:0000256" key="5">
    <source>
        <dbReference type="ARBA" id="ARBA00023284"/>
    </source>
</evidence>
<evidence type="ECO:0000256" key="3">
    <source>
        <dbReference type="ARBA" id="ARBA00023002"/>
    </source>
</evidence>
<dbReference type="InterPro" id="IPR013766">
    <property type="entry name" value="Thioredoxin_domain"/>
</dbReference>
<comment type="caution">
    <text evidence="7">The sequence shown here is derived from an EMBL/GenBank/DDBJ whole genome shotgun (WGS) entry which is preliminary data.</text>
</comment>
<keyword evidence="3" id="KW-0560">Oxidoreductase</keyword>
<reference evidence="7 8" key="1">
    <citation type="journal article" date="2016" name="Nat. Commun.">
        <title>Thousands of microbial genomes shed light on interconnected biogeochemical processes in an aquifer system.</title>
        <authorList>
            <person name="Anantharaman K."/>
            <person name="Brown C.T."/>
            <person name="Hug L.A."/>
            <person name="Sharon I."/>
            <person name="Castelle C.J."/>
            <person name="Probst A.J."/>
            <person name="Thomas B.C."/>
            <person name="Singh A."/>
            <person name="Wilkins M.J."/>
            <person name="Karaoz U."/>
            <person name="Brodie E.L."/>
            <person name="Williams K.H."/>
            <person name="Hubbard S.S."/>
            <person name="Banfield J.F."/>
        </authorList>
    </citation>
    <scope>NUCLEOTIDE SEQUENCE [LARGE SCALE GENOMIC DNA]</scope>
</reference>
<evidence type="ECO:0000313" key="7">
    <source>
        <dbReference type="EMBL" id="OGD62945.1"/>
    </source>
</evidence>
<evidence type="ECO:0000259" key="6">
    <source>
        <dbReference type="PROSITE" id="PS51352"/>
    </source>
</evidence>
<sequence length="261" mass="27888">MDNKIVAVIVGLVVMVAFLGGRATSNLQLVRKEPASVTIQPKQVTQAQPQANQPAVLGASDAKDLADGGIAVKGNQDAKVTIVEVSDPSCPYCGAADGGNQQVINSLKSKDPTYVPAIPAIVKDYVETGKVKLVYRYYPGHGTGEKTMQALYCAVDSGKFWDFLDKVFQNQAALSNLDANFDSVLNLADEVGLDKNAISDCVTNGKYQTQIQKDQTDVQTAIQKLQLPGFGTPAFFVNGQYVGGAVSYPNIKQVIDQELAK</sequence>
<organism evidence="7 8">
    <name type="scientific">Candidatus Beckwithbacteria bacterium RBG_13_42_9</name>
    <dbReference type="NCBI Taxonomy" id="1797457"/>
    <lineage>
        <taxon>Bacteria</taxon>
        <taxon>Candidatus Beckwithiibacteriota</taxon>
    </lineage>
</organism>
<evidence type="ECO:0000256" key="1">
    <source>
        <dbReference type="ARBA" id="ARBA00005791"/>
    </source>
</evidence>
<dbReference type="InterPro" id="IPR012336">
    <property type="entry name" value="Thioredoxin-like_fold"/>
</dbReference>
<protein>
    <recommendedName>
        <fullName evidence="6">Thioredoxin domain-containing protein</fullName>
    </recommendedName>
</protein>
<dbReference type="Proteomes" id="UP000177006">
    <property type="component" value="Unassembled WGS sequence"/>
</dbReference>
<dbReference type="InterPro" id="IPR036249">
    <property type="entry name" value="Thioredoxin-like_sf"/>
</dbReference>